<feature type="domain" description="PEGA" evidence="2">
    <location>
        <begin position="44"/>
        <end position="99"/>
    </location>
</feature>
<keyword evidence="1" id="KW-0732">Signal</keyword>
<feature type="domain" description="DUF5683" evidence="3">
    <location>
        <begin position="110"/>
        <end position="206"/>
    </location>
</feature>
<organism evidence="4 5">
    <name type="scientific">Eiseniibacteriota bacterium</name>
    <dbReference type="NCBI Taxonomy" id="2212470"/>
    <lineage>
        <taxon>Bacteria</taxon>
        <taxon>Candidatus Eiseniibacteriota</taxon>
    </lineage>
</organism>
<proteinExistence type="predicted"/>
<evidence type="ECO:0000313" key="5">
    <source>
        <dbReference type="Proteomes" id="UP000777784"/>
    </source>
</evidence>
<feature type="signal peptide" evidence="1">
    <location>
        <begin position="1"/>
        <end position="23"/>
    </location>
</feature>
<evidence type="ECO:0000259" key="2">
    <source>
        <dbReference type="Pfam" id="PF08308"/>
    </source>
</evidence>
<dbReference type="InterPro" id="IPR013229">
    <property type="entry name" value="PEGA"/>
</dbReference>
<dbReference type="EMBL" id="JAHJDP010000072">
    <property type="protein sequence ID" value="MBU2691670.1"/>
    <property type="molecule type" value="Genomic_DNA"/>
</dbReference>
<dbReference type="InterPro" id="IPR043738">
    <property type="entry name" value="DUF5683"/>
</dbReference>
<dbReference type="Proteomes" id="UP000777784">
    <property type="component" value="Unassembled WGS sequence"/>
</dbReference>
<name>A0A948RVA2_UNCEI</name>
<dbReference type="Pfam" id="PF08308">
    <property type="entry name" value="PEGA"/>
    <property type="match status" value="1"/>
</dbReference>
<dbReference type="Pfam" id="PF18935">
    <property type="entry name" value="DUF5683"/>
    <property type="match status" value="1"/>
</dbReference>
<sequence length="259" mass="28764">MRRLLICCLILGSALIWAIRAEAQSDGSSADPPVTIDTSGGTWILSEPMGALVTLGGTTRVSGRTPLRLDERIRGIYTLRAHLPGYETWSGDLLLDSARGDRYTLELSPKKRRKAILRSLLIPGWGQAYAGKKGKATTFFLSETAALIGLWIVHEEYRNRVDDWEIAKEAYLNETYEENIPARRHELDRRLNDVDDIYNWQQGFNFAAMGIAALNLFDMMFITPVGPISGKLSMSPMQGSALPGDKASPRMTATLTRGF</sequence>
<protein>
    <submittedName>
        <fullName evidence="4">PEGA domain-containing protein</fullName>
    </submittedName>
</protein>
<evidence type="ECO:0000256" key="1">
    <source>
        <dbReference type="SAM" id="SignalP"/>
    </source>
</evidence>
<feature type="chain" id="PRO_5036724168" evidence="1">
    <location>
        <begin position="24"/>
        <end position="259"/>
    </location>
</feature>
<accession>A0A948RVA2</accession>
<dbReference type="AlphaFoldDB" id="A0A948RVA2"/>
<evidence type="ECO:0000259" key="3">
    <source>
        <dbReference type="Pfam" id="PF18935"/>
    </source>
</evidence>
<reference evidence="4" key="1">
    <citation type="submission" date="2021-05" db="EMBL/GenBank/DDBJ databases">
        <title>Energy efficiency and biological interactions define the core microbiome of deep oligotrophic groundwater.</title>
        <authorList>
            <person name="Mehrshad M."/>
            <person name="Lopez-Fernandez M."/>
            <person name="Bell E."/>
            <person name="Bernier-Latmani R."/>
            <person name="Bertilsson S."/>
            <person name="Dopson M."/>
        </authorList>
    </citation>
    <scope>NUCLEOTIDE SEQUENCE</scope>
    <source>
        <strain evidence="4">Modern_marine.mb.64</strain>
    </source>
</reference>
<evidence type="ECO:0000313" key="4">
    <source>
        <dbReference type="EMBL" id="MBU2691670.1"/>
    </source>
</evidence>
<comment type="caution">
    <text evidence="4">The sequence shown here is derived from an EMBL/GenBank/DDBJ whole genome shotgun (WGS) entry which is preliminary data.</text>
</comment>
<gene>
    <name evidence="4" type="ORF">KJ970_12155</name>
</gene>